<dbReference type="InterPro" id="IPR055185">
    <property type="entry name" value="C2CH-4th_BIRD-IDD"/>
</dbReference>
<evidence type="ECO:0000256" key="1">
    <source>
        <dbReference type="ARBA" id="ARBA00022723"/>
    </source>
</evidence>
<dbReference type="PANTHER" id="PTHR10593:SF231">
    <property type="entry name" value="PROTEIN INDETERMINATE-DOMAIN 13-RELATED"/>
    <property type="match status" value="1"/>
</dbReference>
<dbReference type="InterPro" id="IPR036236">
    <property type="entry name" value="Znf_C2H2_sf"/>
</dbReference>
<evidence type="ECO:0000256" key="6">
    <source>
        <dbReference type="ARBA" id="ARBA00023125"/>
    </source>
</evidence>
<dbReference type="FunFam" id="3.30.160.60:FF:000554">
    <property type="entry name" value="protein indeterminate-domain 12-like"/>
    <property type="match status" value="1"/>
</dbReference>
<sequence length="475" mass="52536">MMSEGGLCVPSTVRGFVQEPNTNPNPNRNSNPVKKKRSLPGTPDPDAEVIAMSPKSLMATNRFICEICNKGFQRDQNLQLHRRGHNLPWKLRQRTNKEVRKKVYVCPEKTCVHHDPSRALGDLTGIKKHFSRKHGEKRWKCEKCSKKYAVQSDWKAHSKICGTREYKCDCGTLFSRKDSFITHRAFCDALAEENARFSSSVSAANSIFKNDLINGNIANPPLPGIPQFSSSFQPEFAANTQFNPVGIANNSNAYLSSMPELSPTASMNMFGSSSQAQWLNKYTEAASFGAANLSMSSLPRGGLKEEEESEGNFYSNNQNIHQQGAAAHMSATALLQKAAQMGSTRSNPVFNGSSFRLMSSSNSTSRNHDEVQKFFRQQNQAENLNGLMSSNPSSFLANTKDLEHMLVLSANGKQDQAVISSGRLHASSNEVERSLTRDFLGVGEDASRPFLQQELAKFASMGAAMDLSQYGHHHK</sequence>
<dbReference type="Proteomes" id="UP000327013">
    <property type="component" value="Chromosome 4"/>
</dbReference>
<dbReference type="PROSITE" id="PS00028">
    <property type="entry name" value="ZINC_FINGER_C2H2_1"/>
    <property type="match status" value="1"/>
</dbReference>
<evidence type="ECO:0000256" key="3">
    <source>
        <dbReference type="ARBA" id="ARBA00022771"/>
    </source>
</evidence>
<dbReference type="PANTHER" id="PTHR10593">
    <property type="entry name" value="SERINE/THREONINE-PROTEIN KINASE RIO"/>
    <property type="match status" value="1"/>
</dbReference>
<evidence type="ECO:0000313" key="11">
    <source>
        <dbReference type="EMBL" id="KAE8038880.1"/>
    </source>
</evidence>
<evidence type="ECO:0000256" key="2">
    <source>
        <dbReference type="ARBA" id="ARBA00022737"/>
    </source>
</evidence>
<dbReference type="InterPro" id="IPR055187">
    <property type="entry name" value="C2CH-3rd_BIRD-IDD"/>
</dbReference>
<dbReference type="GO" id="GO:0003700">
    <property type="term" value="F:DNA-binding transcription factor activity"/>
    <property type="evidence" value="ECO:0007669"/>
    <property type="project" value="TreeGrafter"/>
</dbReference>
<evidence type="ECO:0000256" key="7">
    <source>
        <dbReference type="ARBA" id="ARBA00023163"/>
    </source>
</evidence>
<protein>
    <recommendedName>
        <fullName evidence="10">C2H2-type domain-containing protein</fullName>
    </recommendedName>
</protein>
<evidence type="ECO:0000256" key="9">
    <source>
        <dbReference type="SAM" id="MobiDB-lite"/>
    </source>
</evidence>
<gene>
    <name evidence="11" type="ORF">FH972_011349</name>
</gene>
<dbReference type="Pfam" id="PF22996">
    <property type="entry name" value="C2H2-2nd_BIRD-IDD"/>
    <property type="match status" value="1"/>
</dbReference>
<evidence type="ECO:0000313" key="12">
    <source>
        <dbReference type="Proteomes" id="UP000327013"/>
    </source>
</evidence>
<keyword evidence="5" id="KW-0805">Transcription regulation</keyword>
<evidence type="ECO:0000256" key="4">
    <source>
        <dbReference type="ARBA" id="ARBA00022833"/>
    </source>
</evidence>
<reference evidence="11 12" key="1">
    <citation type="submission" date="2019-06" db="EMBL/GenBank/DDBJ databases">
        <title>A chromosomal-level reference genome of Carpinus fangiana (Coryloideae, Betulaceae).</title>
        <authorList>
            <person name="Yang X."/>
            <person name="Wang Z."/>
            <person name="Zhang L."/>
            <person name="Hao G."/>
            <person name="Liu J."/>
            <person name="Yang Y."/>
        </authorList>
    </citation>
    <scope>NUCLEOTIDE SEQUENCE [LARGE SCALE GENOMIC DNA]</scope>
    <source>
        <strain evidence="11">Cfa_2016G</strain>
        <tissue evidence="11">Leaf</tissue>
    </source>
</reference>
<feature type="compositionally biased region" description="Low complexity" evidence="9">
    <location>
        <begin position="20"/>
        <end position="32"/>
    </location>
</feature>
<evidence type="ECO:0000259" key="10">
    <source>
        <dbReference type="PROSITE" id="PS50157"/>
    </source>
</evidence>
<dbReference type="AlphaFoldDB" id="A0A660KT42"/>
<dbReference type="Pfam" id="PF22992">
    <property type="entry name" value="C2CH-4th_BIRD-IDD"/>
    <property type="match status" value="1"/>
</dbReference>
<dbReference type="Pfam" id="PF00096">
    <property type="entry name" value="zf-C2H2"/>
    <property type="match status" value="1"/>
</dbReference>
<keyword evidence="4" id="KW-0862">Zinc</keyword>
<dbReference type="SUPFAM" id="SSF57667">
    <property type="entry name" value="beta-beta-alpha zinc fingers"/>
    <property type="match status" value="1"/>
</dbReference>
<keyword evidence="1" id="KW-0479">Metal-binding</keyword>
<organism evidence="11 12">
    <name type="scientific">Carpinus fangiana</name>
    <dbReference type="NCBI Taxonomy" id="176857"/>
    <lineage>
        <taxon>Eukaryota</taxon>
        <taxon>Viridiplantae</taxon>
        <taxon>Streptophyta</taxon>
        <taxon>Embryophyta</taxon>
        <taxon>Tracheophyta</taxon>
        <taxon>Spermatophyta</taxon>
        <taxon>Magnoliopsida</taxon>
        <taxon>eudicotyledons</taxon>
        <taxon>Gunneridae</taxon>
        <taxon>Pentapetalae</taxon>
        <taxon>rosids</taxon>
        <taxon>fabids</taxon>
        <taxon>Fagales</taxon>
        <taxon>Betulaceae</taxon>
        <taxon>Carpinus</taxon>
    </lineage>
</organism>
<dbReference type="GO" id="GO:0003677">
    <property type="term" value="F:DNA binding"/>
    <property type="evidence" value="ECO:0007669"/>
    <property type="project" value="UniProtKB-KW"/>
</dbReference>
<dbReference type="InterPro" id="IPR031140">
    <property type="entry name" value="IDD1-16"/>
</dbReference>
<keyword evidence="3 8" id="KW-0863">Zinc-finger</keyword>
<evidence type="ECO:0000256" key="8">
    <source>
        <dbReference type="PROSITE-ProRule" id="PRU00042"/>
    </source>
</evidence>
<keyword evidence="7" id="KW-0804">Transcription</keyword>
<evidence type="ECO:0000256" key="5">
    <source>
        <dbReference type="ARBA" id="ARBA00023015"/>
    </source>
</evidence>
<dbReference type="PROSITE" id="PS50157">
    <property type="entry name" value="ZINC_FINGER_C2H2_2"/>
    <property type="match status" value="1"/>
</dbReference>
<keyword evidence="12" id="KW-1185">Reference proteome</keyword>
<feature type="domain" description="C2H2-type" evidence="10">
    <location>
        <begin position="63"/>
        <end position="85"/>
    </location>
</feature>
<proteinExistence type="predicted"/>
<dbReference type="GO" id="GO:0005634">
    <property type="term" value="C:nucleus"/>
    <property type="evidence" value="ECO:0007669"/>
    <property type="project" value="TreeGrafter"/>
</dbReference>
<dbReference type="OrthoDB" id="6354171at2759"/>
<accession>A0A660KT42</accession>
<feature type="region of interest" description="Disordered" evidence="9">
    <location>
        <begin position="345"/>
        <end position="369"/>
    </location>
</feature>
<keyword evidence="6" id="KW-0238">DNA-binding</keyword>
<feature type="compositionally biased region" description="Polar residues" evidence="9">
    <location>
        <begin position="345"/>
        <end position="365"/>
    </location>
</feature>
<dbReference type="FunFam" id="3.30.160.60:FF:000131">
    <property type="entry name" value="protein indeterminate-domain 5, chloroplastic-like"/>
    <property type="match status" value="1"/>
</dbReference>
<dbReference type="EMBL" id="CM017324">
    <property type="protein sequence ID" value="KAE8038880.1"/>
    <property type="molecule type" value="Genomic_DNA"/>
</dbReference>
<keyword evidence="2" id="KW-0677">Repeat</keyword>
<name>A0A660KT42_9ROSI</name>
<dbReference type="InterPro" id="IPR013087">
    <property type="entry name" value="Znf_C2H2_type"/>
</dbReference>
<dbReference type="InterPro" id="IPR055186">
    <property type="entry name" value="C2H2-2nd_BIRD-IDD"/>
</dbReference>
<dbReference type="GO" id="GO:0008270">
    <property type="term" value="F:zinc ion binding"/>
    <property type="evidence" value="ECO:0007669"/>
    <property type="project" value="UniProtKB-KW"/>
</dbReference>
<dbReference type="Pfam" id="PF22995">
    <property type="entry name" value="C2CH-3rd_BIRD-IDD"/>
    <property type="match status" value="1"/>
</dbReference>
<dbReference type="Gene3D" id="3.30.160.60">
    <property type="entry name" value="Classic Zinc Finger"/>
    <property type="match status" value="2"/>
</dbReference>
<feature type="region of interest" description="Disordered" evidence="9">
    <location>
        <begin position="14"/>
        <end position="46"/>
    </location>
</feature>
<dbReference type="SMART" id="SM00355">
    <property type="entry name" value="ZnF_C2H2"/>
    <property type="match status" value="3"/>
</dbReference>